<dbReference type="GO" id="GO:0003682">
    <property type="term" value="F:chromatin binding"/>
    <property type="evidence" value="ECO:0007669"/>
    <property type="project" value="InterPro"/>
</dbReference>
<dbReference type="EMBL" id="SEOQ01000112">
    <property type="protein sequence ID" value="TFY70272.1"/>
    <property type="molecule type" value="Genomic_DNA"/>
</dbReference>
<dbReference type="EC" id="2.1.1.37" evidence="10"/>
<feature type="active site" evidence="8">
    <location>
        <position position="978"/>
    </location>
</feature>
<feature type="region of interest" description="Disordered" evidence="11">
    <location>
        <begin position="245"/>
        <end position="267"/>
    </location>
</feature>
<keyword evidence="14" id="KW-1185">Reference proteome</keyword>
<keyword evidence="4 8" id="KW-0949">S-adenosyl-L-methionine</keyword>
<feature type="domain" description="BAH" evidence="12">
    <location>
        <begin position="718"/>
        <end position="845"/>
    </location>
</feature>
<evidence type="ECO:0000256" key="9">
    <source>
        <dbReference type="RuleBase" id="RU000416"/>
    </source>
</evidence>
<gene>
    <name evidence="13" type="ORF">EVG20_g2746</name>
</gene>
<keyword evidence="3 8" id="KW-0808">Transferase</keyword>
<dbReference type="Pfam" id="PF00145">
    <property type="entry name" value="DNA_methylase"/>
    <property type="match status" value="1"/>
</dbReference>
<name>A0A4Y9Z6X2_9AGAM</name>
<dbReference type="Pfam" id="PF01426">
    <property type="entry name" value="BAH"/>
    <property type="match status" value="1"/>
</dbReference>
<evidence type="ECO:0000256" key="1">
    <source>
        <dbReference type="ARBA" id="ARBA00004123"/>
    </source>
</evidence>
<dbReference type="PROSITE" id="PS00095">
    <property type="entry name" value="C5_MTASE_2"/>
    <property type="match status" value="1"/>
</dbReference>
<dbReference type="InterPro" id="IPR001025">
    <property type="entry name" value="BAH_dom"/>
</dbReference>
<dbReference type="Gene3D" id="3.40.50.150">
    <property type="entry name" value="Vaccinia Virus protein VP39"/>
    <property type="match status" value="1"/>
</dbReference>
<keyword evidence="6" id="KW-0238">DNA-binding</keyword>
<proteinExistence type="inferred from homology"/>
<evidence type="ECO:0000256" key="3">
    <source>
        <dbReference type="ARBA" id="ARBA00022679"/>
    </source>
</evidence>
<dbReference type="GO" id="GO:0005634">
    <property type="term" value="C:nucleus"/>
    <property type="evidence" value="ECO:0007669"/>
    <property type="project" value="UniProtKB-SubCell"/>
</dbReference>
<protein>
    <recommendedName>
        <fullName evidence="10">Cytosine-specific methyltransferase</fullName>
        <ecNumber evidence="10">2.1.1.37</ecNumber>
    </recommendedName>
</protein>
<dbReference type="InterPro" id="IPR043151">
    <property type="entry name" value="BAH_sf"/>
</dbReference>
<dbReference type="Proteomes" id="UP000298327">
    <property type="component" value="Unassembled WGS sequence"/>
</dbReference>
<feature type="compositionally biased region" description="Low complexity" evidence="11">
    <location>
        <begin position="53"/>
        <end position="67"/>
    </location>
</feature>
<dbReference type="PROSITE" id="PS51038">
    <property type="entry name" value="BAH"/>
    <property type="match status" value="2"/>
</dbReference>
<sequence length="1368" mass="152723">MAPRRIPYVLVPTLASRKHLDPHNPSPAKKRRLTSSGTSASSNRAESTDPAVSLPSTCPPSSLLSRSVEAGYNSNETDSDVGPSAHTRSRRATAVSIPDTHSAGAMHKANDRAPENSALTINSAVQTQYDSLNIRQVSASPASFVFPIPAPGQSHDDIGSQCVLYDVADDELVEDDHLHIMGETECAPEDLDDDGTDDDVPVRLLSDFSIYKMESLELVHIAELLSLGSSVPDLYGASGIVRPWVEDNEDDEEDDGEDNTEDDDLADEDGIAGQAVDHIKLSAILEFNIHDVPEETGELDIKMYLKTKYAWYILGLPADTYLSFFAKFWLQHRLLHLVVSAALDNPRTALPEFVKSLGTTVDPFDAVVKPHAILGREIVEEDLYAEDVKNYVFGVLEDLQAENIKLGRVPLIRSLFSSNPASVGHLENALSIPKYFKPQKESRHGHSHIVYPNLEQEVLSHHNKTAVLPVVNRVAKGLFLPQPVLIATSVLDASMAMMEDSTILINKEMEHSANPSISWGNRVGPPHNYSSVEIDGLEYHVGDIVIIEPGTDVDETRAQNYSTENAQTSNSLGNNKWFAKICYMFEHSGKKWFHGQWLSHSCKTILQEVAHSHRLFLMDICDDIELSSIIKKANVRQLHLDEVEPCEDGSSIENSFFYSSHYWNEDDSSFIGLSKLDEFEALALCKSHRQCIPCGLRKREHEYAELIAYSDGFAQYGIEYHRYDFVYLLQEVDPDLPYQFGQILQIKKSGQGYMQIKVQIFGRLDDLVRRERRDNPDLQIWKKDEHCLFATSKTLSVSSDQIAGKCFVAHEDSVDNLHEWLIHDNHYYVDHQAISPSARSHQELNRLDPDDIHQCDVCYQKHIHMLDENTALLKSNQPLSGLELFAGAGGLSTGLNEPGFVKTKWAVEFSPSCSLTMKKNHPDITVYNQCCNLLLQHAVETYEDKDPLPPFSLHDGKTPLPPMPQPGEVDFIYGGLPCQSYSMANHHKKVNDKRSTLVCNMISYVEFYRPGWFLLENVVGLLLHPLKGQQEGSRIVGGIKMGVVKFILRSLTSLGYQVSFRVLQAGQYGAPQGRRRVIFWGAKLGLPLPSFPIPTHFFQKQGFFNLPTGAQLPPPSCSLIPGDYNHGAPKYPVTVEDAIGDLPRFDWQNPYNRLKATNASKAEALERLQMGIEVFDAVSGPAHYPGFNDAEEYASLPLTRYQQTVRQDAGETVTAQYTRRFPTDVVERVVNIPLHPGADWSDLPPELFIGKRAKNGHEKLAGVYERIDRNGKFRTAMTTVSPISKGSCLLHPLQKRIVTVRECARAQGFPDCWEILSINTRPSAVIADQHRQIGNAVPVPLARALGMSLGNALLDIWKEEAREASPEV</sequence>
<feature type="domain" description="BAH" evidence="12">
    <location>
        <begin position="537"/>
        <end position="674"/>
    </location>
</feature>
<reference evidence="13 14" key="1">
    <citation type="submission" date="2019-02" db="EMBL/GenBank/DDBJ databases">
        <title>Genome sequencing of the rare red list fungi Dentipellis fragilis.</title>
        <authorList>
            <person name="Buettner E."/>
            <person name="Kellner H."/>
        </authorList>
    </citation>
    <scope>NUCLEOTIDE SEQUENCE [LARGE SCALE GENOMIC DNA]</scope>
    <source>
        <strain evidence="13 14">DSM 105465</strain>
    </source>
</reference>
<dbReference type="InterPro" id="IPR022702">
    <property type="entry name" value="Cytosine_MeTrfase1_RFD"/>
</dbReference>
<evidence type="ECO:0000313" key="13">
    <source>
        <dbReference type="EMBL" id="TFY70272.1"/>
    </source>
</evidence>
<dbReference type="STRING" id="205917.A0A4Y9Z6X2"/>
<dbReference type="InterPro" id="IPR029063">
    <property type="entry name" value="SAM-dependent_MTases_sf"/>
</dbReference>
<feature type="compositionally biased region" description="Polar residues" evidence="11">
    <location>
        <begin position="34"/>
        <end position="45"/>
    </location>
</feature>
<accession>A0A4Y9Z6X2</accession>
<dbReference type="PROSITE" id="PS51679">
    <property type="entry name" value="SAM_MT_C5"/>
    <property type="match status" value="1"/>
</dbReference>
<comment type="caution">
    <text evidence="13">The sequence shown here is derived from an EMBL/GenBank/DDBJ whole genome shotgun (WGS) entry which is preliminary data.</text>
</comment>
<evidence type="ECO:0000256" key="6">
    <source>
        <dbReference type="ARBA" id="ARBA00023125"/>
    </source>
</evidence>
<dbReference type="Gene3D" id="3.90.120.10">
    <property type="entry name" value="DNA Methylase, subunit A, domain 2"/>
    <property type="match status" value="2"/>
</dbReference>
<dbReference type="PANTHER" id="PTHR10629:SF52">
    <property type="entry name" value="DNA (CYTOSINE-5)-METHYLTRANSFERASE 1"/>
    <property type="match status" value="1"/>
</dbReference>
<dbReference type="GO" id="GO:0032259">
    <property type="term" value="P:methylation"/>
    <property type="evidence" value="ECO:0007669"/>
    <property type="project" value="UniProtKB-KW"/>
</dbReference>
<dbReference type="InterPro" id="IPR050390">
    <property type="entry name" value="C5-Methyltransferase"/>
</dbReference>
<organism evidence="13 14">
    <name type="scientific">Dentipellis fragilis</name>
    <dbReference type="NCBI Taxonomy" id="205917"/>
    <lineage>
        <taxon>Eukaryota</taxon>
        <taxon>Fungi</taxon>
        <taxon>Dikarya</taxon>
        <taxon>Basidiomycota</taxon>
        <taxon>Agaricomycotina</taxon>
        <taxon>Agaricomycetes</taxon>
        <taxon>Russulales</taxon>
        <taxon>Hericiaceae</taxon>
        <taxon>Dentipellis</taxon>
    </lineage>
</organism>
<evidence type="ECO:0000256" key="4">
    <source>
        <dbReference type="ARBA" id="ARBA00022691"/>
    </source>
</evidence>
<dbReference type="NCBIfam" id="TIGR00675">
    <property type="entry name" value="dcm"/>
    <property type="match status" value="1"/>
</dbReference>
<evidence type="ECO:0000256" key="2">
    <source>
        <dbReference type="ARBA" id="ARBA00022603"/>
    </source>
</evidence>
<evidence type="ECO:0000259" key="12">
    <source>
        <dbReference type="PROSITE" id="PS51038"/>
    </source>
</evidence>
<keyword evidence="2 8" id="KW-0489">Methyltransferase</keyword>
<dbReference type="SMART" id="SM00439">
    <property type="entry name" value="BAH"/>
    <property type="match status" value="2"/>
</dbReference>
<dbReference type="GO" id="GO:0003886">
    <property type="term" value="F:DNA (cytosine-5-)-methyltransferase activity"/>
    <property type="evidence" value="ECO:0007669"/>
    <property type="project" value="UniProtKB-EC"/>
</dbReference>
<dbReference type="PRINTS" id="PR00105">
    <property type="entry name" value="C5METTRFRASE"/>
</dbReference>
<dbReference type="Pfam" id="PF12047">
    <property type="entry name" value="DNMT1-RFD"/>
    <property type="match status" value="1"/>
</dbReference>
<evidence type="ECO:0000256" key="5">
    <source>
        <dbReference type="ARBA" id="ARBA00022737"/>
    </source>
</evidence>
<evidence type="ECO:0000256" key="8">
    <source>
        <dbReference type="PROSITE-ProRule" id="PRU01016"/>
    </source>
</evidence>
<dbReference type="OrthoDB" id="5376140at2759"/>
<feature type="region of interest" description="Disordered" evidence="11">
    <location>
        <begin position="1"/>
        <end position="95"/>
    </location>
</feature>
<evidence type="ECO:0000256" key="10">
    <source>
        <dbReference type="RuleBase" id="RU000417"/>
    </source>
</evidence>
<evidence type="ECO:0000313" key="14">
    <source>
        <dbReference type="Proteomes" id="UP000298327"/>
    </source>
</evidence>
<dbReference type="PROSITE" id="PS00094">
    <property type="entry name" value="C5_MTASE_1"/>
    <property type="match status" value="1"/>
</dbReference>
<dbReference type="SUPFAM" id="SSF53335">
    <property type="entry name" value="S-adenosyl-L-methionine-dependent methyltransferases"/>
    <property type="match status" value="1"/>
</dbReference>
<comment type="subcellular location">
    <subcellularLocation>
        <location evidence="1">Nucleus</location>
    </subcellularLocation>
</comment>
<dbReference type="InterPro" id="IPR018117">
    <property type="entry name" value="C5_DNA_meth_AS"/>
</dbReference>
<dbReference type="GO" id="GO:0044027">
    <property type="term" value="P:negative regulation of gene expression via chromosomal CpG island methylation"/>
    <property type="evidence" value="ECO:0007669"/>
    <property type="project" value="TreeGrafter"/>
</dbReference>
<dbReference type="InterPro" id="IPR031303">
    <property type="entry name" value="C5_meth_CS"/>
</dbReference>
<comment type="catalytic activity">
    <reaction evidence="10">
        <text>a 2'-deoxycytidine in DNA + S-adenosyl-L-methionine = a 5-methyl-2'-deoxycytidine in DNA + S-adenosyl-L-homocysteine + H(+)</text>
        <dbReference type="Rhea" id="RHEA:13681"/>
        <dbReference type="Rhea" id="RHEA-COMP:11369"/>
        <dbReference type="Rhea" id="RHEA-COMP:11370"/>
        <dbReference type="ChEBI" id="CHEBI:15378"/>
        <dbReference type="ChEBI" id="CHEBI:57856"/>
        <dbReference type="ChEBI" id="CHEBI:59789"/>
        <dbReference type="ChEBI" id="CHEBI:85452"/>
        <dbReference type="ChEBI" id="CHEBI:85454"/>
        <dbReference type="EC" id="2.1.1.37"/>
    </reaction>
</comment>
<comment type="similarity">
    <text evidence="8 9">Belongs to the class I-like SAM-binding methyltransferase superfamily. C5-methyltransferase family.</text>
</comment>
<evidence type="ECO:0000256" key="11">
    <source>
        <dbReference type="SAM" id="MobiDB-lite"/>
    </source>
</evidence>
<dbReference type="PANTHER" id="PTHR10629">
    <property type="entry name" value="CYTOSINE-SPECIFIC METHYLTRANSFERASE"/>
    <property type="match status" value="1"/>
</dbReference>
<keyword evidence="7" id="KW-0539">Nucleus</keyword>
<keyword evidence="5" id="KW-0677">Repeat</keyword>
<feature type="compositionally biased region" description="Acidic residues" evidence="11">
    <location>
        <begin position="246"/>
        <end position="267"/>
    </location>
</feature>
<dbReference type="Gene3D" id="2.30.30.490">
    <property type="match status" value="2"/>
</dbReference>
<dbReference type="GO" id="GO:0003677">
    <property type="term" value="F:DNA binding"/>
    <property type="evidence" value="ECO:0007669"/>
    <property type="project" value="UniProtKB-KW"/>
</dbReference>
<evidence type="ECO:0000256" key="7">
    <source>
        <dbReference type="ARBA" id="ARBA00023242"/>
    </source>
</evidence>
<dbReference type="InterPro" id="IPR001525">
    <property type="entry name" value="C5_MeTfrase"/>
</dbReference>